<dbReference type="WBParaSite" id="jg6095">
    <property type="protein sequence ID" value="jg6095"/>
    <property type="gene ID" value="jg6095"/>
</dbReference>
<keyword evidence="2" id="KW-1185">Reference proteome</keyword>
<sequence length="180" mass="20937">MAEIIDLRDKSLLSLEARDLLGNILTFIWSCFLQLFKFVKMWVEQRRRPFLRKLLVANGQTDSKQNEHETFCGKYSECHARARKEFEKCVGGAMQMVIARHLNMEKLFTSNVTAENERSLAEKCEHEMADNISEDIRILYERIDQFTARCTSEVNKGSFALDQTQAFICKAVQGEIEHKH</sequence>
<dbReference type="Proteomes" id="UP000887574">
    <property type="component" value="Unplaced"/>
</dbReference>
<proteinExistence type="predicted"/>
<keyword evidence="1" id="KW-1133">Transmembrane helix</keyword>
<feature type="transmembrane region" description="Helical" evidence="1">
    <location>
        <begin position="20"/>
        <end position="43"/>
    </location>
</feature>
<evidence type="ECO:0000313" key="3">
    <source>
        <dbReference type="WBParaSite" id="jg6095"/>
    </source>
</evidence>
<evidence type="ECO:0000313" key="2">
    <source>
        <dbReference type="Proteomes" id="UP000887574"/>
    </source>
</evidence>
<keyword evidence="1" id="KW-0472">Membrane</keyword>
<organism evidence="2 3">
    <name type="scientific">Ditylenchus dipsaci</name>
    <dbReference type="NCBI Taxonomy" id="166011"/>
    <lineage>
        <taxon>Eukaryota</taxon>
        <taxon>Metazoa</taxon>
        <taxon>Ecdysozoa</taxon>
        <taxon>Nematoda</taxon>
        <taxon>Chromadorea</taxon>
        <taxon>Rhabditida</taxon>
        <taxon>Tylenchina</taxon>
        <taxon>Tylenchomorpha</taxon>
        <taxon>Sphaerularioidea</taxon>
        <taxon>Anguinidae</taxon>
        <taxon>Anguininae</taxon>
        <taxon>Ditylenchus</taxon>
    </lineage>
</organism>
<accession>A0A915EHI6</accession>
<keyword evidence="1" id="KW-0812">Transmembrane</keyword>
<reference evidence="3" key="1">
    <citation type="submission" date="2022-11" db="UniProtKB">
        <authorList>
            <consortium name="WormBaseParasite"/>
        </authorList>
    </citation>
    <scope>IDENTIFICATION</scope>
</reference>
<evidence type="ECO:0000256" key="1">
    <source>
        <dbReference type="SAM" id="Phobius"/>
    </source>
</evidence>
<protein>
    <submittedName>
        <fullName evidence="3">Uncharacterized protein</fullName>
    </submittedName>
</protein>
<name>A0A915EHI6_9BILA</name>
<dbReference type="AlphaFoldDB" id="A0A915EHI6"/>